<name>A0A9J6B1G4_SOLCO</name>
<dbReference type="Proteomes" id="UP000824120">
    <property type="component" value="Chromosome 1"/>
</dbReference>
<organism evidence="3 4">
    <name type="scientific">Solanum commersonii</name>
    <name type="common">Commerson's wild potato</name>
    <name type="synonym">Commerson's nightshade</name>
    <dbReference type="NCBI Taxonomy" id="4109"/>
    <lineage>
        <taxon>Eukaryota</taxon>
        <taxon>Viridiplantae</taxon>
        <taxon>Streptophyta</taxon>
        <taxon>Embryophyta</taxon>
        <taxon>Tracheophyta</taxon>
        <taxon>Spermatophyta</taxon>
        <taxon>Magnoliopsida</taxon>
        <taxon>eudicotyledons</taxon>
        <taxon>Gunneridae</taxon>
        <taxon>Pentapetalae</taxon>
        <taxon>asterids</taxon>
        <taxon>lamiids</taxon>
        <taxon>Solanales</taxon>
        <taxon>Solanaceae</taxon>
        <taxon>Solanoideae</taxon>
        <taxon>Solaneae</taxon>
        <taxon>Solanum</taxon>
    </lineage>
</organism>
<feature type="region of interest" description="Disordered" evidence="1">
    <location>
        <begin position="1"/>
        <end position="49"/>
    </location>
</feature>
<comment type="caution">
    <text evidence="3">The sequence shown here is derived from an EMBL/GenBank/DDBJ whole genome shotgun (WGS) entry which is preliminary data.</text>
</comment>
<reference evidence="3 4" key="1">
    <citation type="submission" date="2020-09" db="EMBL/GenBank/DDBJ databases">
        <title>De no assembly of potato wild relative species, Solanum commersonii.</title>
        <authorList>
            <person name="Cho K."/>
        </authorList>
    </citation>
    <scope>NUCLEOTIDE SEQUENCE [LARGE SCALE GENOMIC DNA]</scope>
    <source>
        <strain evidence="3">LZ3.2</strain>
        <tissue evidence="3">Leaf</tissue>
    </source>
</reference>
<dbReference type="EMBL" id="JACXVP010000001">
    <property type="protein sequence ID" value="KAG5630207.1"/>
    <property type="molecule type" value="Genomic_DNA"/>
</dbReference>
<dbReference type="PANTHER" id="PTHR33180">
    <property type="entry name" value="PHOTOSYSTEM II CP43 REACTION CENTER PROTEIN"/>
    <property type="match status" value="1"/>
</dbReference>
<feature type="domain" description="Putative plant transposon protein" evidence="2">
    <location>
        <begin position="120"/>
        <end position="251"/>
    </location>
</feature>
<dbReference type="Pfam" id="PF20167">
    <property type="entry name" value="Transposase_32"/>
    <property type="match status" value="1"/>
</dbReference>
<evidence type="ECO:0000313" key="3">
    <source>
        <dbReference type="EMBL" id="KAG5630207.1"/>
    </source>
</evidence>
<evidence type="ECO:0000313" key="4">
    <source>
        <dbReference type="Proteomes" id="UP000824120"/>
    </source>
</evidence>
<proteinExistence type="predicted"/>
<dbReference type="InterPro" id="IPR046796">
    <property type="entry name" value="Transposase_32_dom"/>
</dbReference>
<keyword evidence="4" id="KW-1185">Reference proteome</keyword>
<evidence type="ECO:0000256" key="1">
    <source>
        <dbReference type="SAM" id="MobiDB-lite"/>
    </source>
</evidence>
<sequence>MSLHRMIKARERGPISNRVTTGSRADLSEPEDEQPLQSRQNEIRARSHPTLARAPLAPTPAESMPTQALHVAPVPPVVPPPRHLNKLKGDGLRTILEEKLLSTEGLEGKYFDVRDTLSYHRFDQFTRPRGPYIPSWVREFYTAYGELVPKSKKKASEFRPVKSVKSLDDLKGWLAPLISDTTPRWIEAGFSFISSTIMSSHNESIMRHPKIACLGAIISRKSIDLGLFIEQEMAITTKQKQTSLPFPILIIEDFNVIPSSSTDIRCIEVEYTREEANRRRAALVDIS</sequence>
<protein>
    <recommendedName>
        <fullName evidence="2">Putative plant transposon protein domain-containing protein</fullName>
    </recommendedName>
</protein>
<dbReference type="PANTHER" id="PTHR33180:SF31">
    <property type="entry name" value="POLYPROTEIN PROTEIN"/>
    <property type="match status" value="1"/>
</dbReference>
<evidence type="ECO:0000259" key="2">
    <source>
        <dbReference type="Pfam" id="PF20167"/>
    </source>
</evidence>
<dbReference type="AlphaFoldDB" id="A0A9J6B1G4"/>
<dbReference type="OrthoDB" id="1306244at2759"/>
<accession>A0A9J6B1G4</accession>
<gene>
    <name evidence="3" type="ORF">H5410_001924</name>
</gene>